<reference evidence="2 3" key="1">
    <citation type="submission" date="2019-01" db="EMBL/GenBank/DDBJ databases">
        <title>A draft genome assembly of the solar-powered sea slug Elysia chlorotica.</title>
        <authorList>
            <person name="Cai H."/>
            <person name="Li Q."/>
            <person name="Fang X."/>
            <person name="Li J."/>
            <person name="Curtis N.E."/>
            <person name="Altenburger A."/>
            <person name="Shibata T."/>
            <person name="Feng M."/>
            <person name="Maeda T."/>
            <person name="Schwartz J.A."/>
            <person name="Shigenobu S."/>
            <person name="Lundholm N."/>
            <person name="Nishiyama T."/>
            <person name="Yang H."/>
            <person name="Hasebe M."/>
            <person name="Li S."/>
            <person name="Pierce S.K."/>
            <person name="Wang J."/>
        </authorList>
    </citation>
    <scope>NUCLEOTIDE SEQUENCE [LARGE SCALE GENOMIC DNA]</scope>
    <source>
        <strain evidence="2">EC2010</strain>
        <tissue evidence="2">Whole organism of an adult</tissue>
    </source>
</reference>
<dbReference type="EMBL" id="RQTK01000206">
    <property type="protein sequence ID" value="RUS84430.1"/>
    <property type="molecule type" value="Genomic_DNA"/>
</dbReference>
<protein>
    <submittedName>
        <fullName evidence="2">Uncharacterized protein</fullName>
    </submittedName>
</protein>
<feature type="non-terminal residue" evidence="2">
    <location>
        <position position="1"/>
    </location>
</feature>
<accession>A0A433TSB0</accession>
<evidence type="ECO:0000256" key="1">
    <source>
        <dbReference type="SAM" id="MobiDB-lite"/>
    </source>
</evidence>
<feature type="compositionally biased region" description="Basic and acidic residues" evidence="1">
    <location>
        <begin position="113"/>
        <end position="124"/>
    </location>
</feature>
<dbReference type="STRING" id="188477.A0A433TSB0"/>
<feature type="region of interest" description="Disordered" evidence="1">
    <location>
        <begin position="82"/>
        <end position="140"/>
    </location>
</feature>
<dbReference type="OrthoDB" id="311279at2759"/>
<name>A0A433TSB0_ELYCH</name>
<proteinExistence type="predicted"/>
<sequence>VRKCIPADQYNRLRRQWRELWRRHQDFRSILFSVPSEMSKAGISFSGMRATKNLAMDSSEEQHQADLRILRVRLEALNSAQTQQLEQLSGLDPAPTFDPRKLERGDLAGPELTPREKHDAEKGPAGDGADGTEMSLADLS</sequence>
<organism evidence="2 3">
    <name type="scientific">Elysia chlorotica</name>
    <name type="common">Eastern emerald elysia</name>
    <name type="synonym">Sea slug</name>
    <dbReference type="NCBI Taxonomy" id="188477"/>
    <lineage>
        <taxon>Eukaryota</taxon>
        <taxon>Metazoa</taxon>
        <taxon>Spiralia</taxon>
        <taxon>Lophotrochozoa</taxon>
        <taxon>Mollusca</taxon>
        <taxon>Gastropoda</taxon>
        <taxon>Heterobranchia</taxon>
        <taxon>Euthyneura</taxon>
        <taxon>Panpulmonata</taxon>
        <taxon>Sacoglossa</taxon>
        <taxon>Placobranchoidea</taxon>
        <taxon>Plakobranchidae</taxon>
        <taxon>Elysia</taxon>
    </lineage>
</organism>
<dbReference type="Proteomes" id="UP000271974">
    <property type="component" value="Unassembled WGS sequence"/>
</dbReference>
<comment type="caution">
    <text evidence="2">The sequence shown here is derived from an EMBL/GenBank/DDBJ whole genome shotgun (WGS) entry which is preliminary data.</text>
</comment>
<dbReference type="AlphaFoldDB" id="A0A433TSB0"/>
<gene>
    <name evidence="2" type="ORF">EGW08_007814</name>
</gene>
<evidence type="ECO:0000313" key="2">
    <source>
        <dbReference type="EMBL" id="RUS84430.1"/>
    </source>
</evidence>
<evidence type="ECO:0000313" key="3">
    <source>
        <dbReference type="Proteomes" id="UP000271974"/>
    </source>
</evidence>
<keyword evidence="3" id="KW-1185">Reference proteome</keyword>